<dbReference type="PANTHER" id="PTHR43300">
    <property type="entry name" value="ACETYLTRANSFERASE"/>
    <property type="match status" value="1"/>
</dbReference>
<sequence length="90" mass="10263">MPGITIGEGAIIASNSIVTEDVEPYSIIAGSPARLVKKRFDDSVIQRILNLDIYSWDKEKFNCLKKYICNNDIDILEEQSRKYDARNPKN</sequence>
<name>A0A0W0SMC1_9GAMM</name>
<dbReference type="AlphaFoldDB" id="A0A0W0SMC1"/>
<dbReference type="PANTHER" id="PTHR43300:SF11">
    <property type="entry name" value="ACETYLTRANSFERASE RV3034C-RELATED"/>
    <property type="match status" value="1"/>
</dbReference>
<keyword evidence="2" id="KW-0808">Transferase</keyword>
<proteinExistence type="inferred from homology"/>
<comment type="caution">
    <text evidence="2">The sequence shown here is derived from an EMBL/GenBank/DDBJ whole genome shotgun (WGS) entry which is preliminary data.</text>
</comment>
<dbReference type="PATRIC" id="fig|1212489.4.peg.2835"/>
<dbReference type="InterPro" id="IPR050179">
    <property type="entry name" value="Trans_hexapeptide_repeat"/>
</dbReference>
<dbReference type="STRING" id="1212489.Ldro_2691"/>
<dbReference type="Gene3D" id="2.160.10.10">
    <property type="entry name" value="Hexapeptide repeat proteins"/>
    <property type="match status" value="1"/>
</dbReference>
<comment type="similarity">
    <text evidence="1">Belongs to the transferase hexapeptide repeat family.</text>
</comment>
<dbReference type="SUPFAM" id="SSF51161">
    <property type="entry name" value="Trimeric LpxA-like enzymes"/>
    <property type="match status" value="1"/>
</dbReference>
<dbReference type="Proteomes" id="UP000054736">
    <property type="component" value="Unassembled WGS sequence"/>
</dbReference>
<dbReference type="InterPro" id="IPR011004">
    <property type="entry name" value="Trimer_LpxA-like_sf"/>
</dbReference>
<dbReference type="GO" id="GO:0016740">
    <property type="term" value="F:transferase activity"/>
    <property type="evidence" value="ECO:0007669"/>
    <property type="project" value="UniProtKB-KW"/>
</dbReference>
<evidence type="ECO:0000313" key="2">
    <source>
        <dbReference type="EMBL" id="KTC84527.1"/>
    </source>
</evidence>
<gene>
    <name evidence="2" type="ORF">Ldro_2691</name>
</gene>
<evidence type="ECO:0000313" key="3">
    <source>
        <dbReference type="Proteomes" id="UP000054736"/>
    </source>
</evidence>
<protein>
    <submittedName>
        <fullName evidence="2">Chloramphenicol acetyltransferase</fullName>
    </submittedName>
</protein>
<organism evidence="2 3">
    <name type="scientific">Legionella drozanskii LLAP-1</name>
    <dbReference type="NCBI Taxonomy" id="1212489"/>
    <lineage>
        <taxon>Bacteria</taxon>
        <taxon>Pseudomonadati</taxon>
        <taxon>Pseudomonadota</taxon>
        <taxon>Gammaproteobacteria</taxon>
        <taxon>Legionellales</taxon>
        <taxon>Legionellaceae</taxon>
        <taxon>Legionella</taxon>
    </lineage>
</organism>
<dbReference type="EMBL" id="LNXY01000031">
    <property type="protein sequence ID" value="KTC84527.1"/>
    <property type="molecule type" value="Genomic_DNA"/>
</dbReference>
<reference evidence="2 3" key="1">
    <citation type="submission" date="2015-11" db="EMBL/GenBank/DDBJ databases">
        <title>Genomic analysis of 38 Legionella species identifies large and diverse effector repertoires.</title>
        <authorList>
            <person name="Burstein D."/>
            <person name="Amaro F."/>
            <person name="Zusman T."/>
            <person name="Lifshitz Z."/>
            <person name="Cohen O."/>
            <person name="Gilbert J.A."/>
            <person name="Pupko T."/>
            <person name="Shuman H.A."/>
            <person name="Segal G."/>
        </authorList>
    </citation>
    <scope>NUCLEOTIDE SEQUENCE [LARGE SCALE GENOMIC DNA]</scope>
    <source>
        <strain evidence="2 3">ATCC 700990</strain>
    </source>
</reference>
<accession>A0A0W0SMC1</accession>
<keyword evidence="3" id="KW-1185">Reference proteome</keyword>
<evidence type="ECO:0000256" key="1">
    <source>
        <dbReference type="ARBA" id="ARBA00007274"/>
    </source>
</evidence>